<name>A0A0C3HU17_9VIBR</name>
<reference evidence="2 3" key="1">
    <citation type="submission" date="2015-01" db="EMBL/GenBank/DDBJ databases">
        <title>Draft genome of Vibrio mytili type strain CAIM 528.</title>
        <authorList>
            <person name="Gonzalez-Castillo A."/>
            <person name="Gomez-Gil B."/>
            <person name="Enciso-Ibarra J."/>
        </authorList>
    </citation>
    <scope>NUCLEOTIDE SEQUENCE [LARGE SCALE GENOMIC DNA]</scope>
    <source>
        <strain evidence="2 3">CAIM 528</strain>
    </source>
</reference>
<dbReference type="EMBL" id="JXOK01000015">
    <property type="protein sequence ID" value="KIN11666.1"/>
    <property type="molecule type" value="Genomic_DNA"/>
</dbReference>
<dbReference type="STRING" id="50718.SU60_06225"/>
<organism evidence="2 3">
    <name type="scientific">Vibrio mytili</name>
    <dbReference type="NCBI Taxonomy" id="50718"/>
    <lineage>
        <taxon>Bacteria</taxon>
        <taxon>Pseudomonadati</taxon>
        <taxon>Pseudomonadota</taxon>
        <taxon>Gammaproteobacteria</taxon>
        <taxon>Vibrionales</taxon>
        <taxon>Vibrionaceae</taxon>
        <taxon>Vibrio</taxon>
    </lineage>
</organism>
<keyword evidence="3" id="KW-1185">Reference proteome</keyword>
<dbReference type="Pfam" id="PF01863">
    <property type="entry name" value="YgjP-like"/>
    <property type="match status" value="1"/>
</dbReference>
<dbReference type="RefSeq" id="WP_041154765.1">
    <property type="nucleotide sequence ID" value="NZ_CBCRVP010000007.1"/>
</dbReference>
<proteinExistence type="predicted"/>
<evidence type="ECO:0000313" key="2">
    <source>
        <dbReference type="EMBL" id="KIN11666.1"/>
    </source>
</evidence>
<accession>A0A0C3HU17</accession>
<dbReference type="CDD" id="cd07344">
    <property type="entry name" value="M48_yhfN_like"/>
    <property type="match status" value="1"/>
</dbReference>
<dbReference type="Gene3D" id="3.30.2010.10">
    <property type="entry name" value="Metalloproteases ('zincins'), catalytic domain"/>
    <property type="match status" value="1"/>
</dbReference>
<comment type="caution">
    <text evidence="2">The sequence shown here is derived from an EMBL/GenBank/DDBJ whole genome shotgun (WGS) entry which is preliminary data.</text>
</comment>
<dbReference type="AlphaFoldDB" id="A0A0C3HU17"/>
<gene>
    <name evidence="2" type="ORF">SU60_06225</name>
</gene>
<evidence type="ECO:0000259" key="1">
    <source>
        <dbReference type="Pfam" id="PF01863"/>
    </source>
</evidence>
<dbReference type="PANTHER" id="PTHR30399">
    <property type="entry name" value="UNCHARACTERIZED PROTEIN YGJP"/>
    <property type="match status" value="1"/>
</dbReference>
<evidence type="ECO:0000313" key="3">
    <source>
        <dbReference type="Proteomes" id="UP000031977"/>
    </source>
</evidence>
<dbReference type="GO" id="GO:0016787">
    <property type="term" value="F:hydrolase activity"/>
    <property type="evidence" value="ECO:0007669"/>
    <property type="project" value="UniProtKB-KW"/>
</dbReference>
<keyword evidence="2" id="KW-0378">Hydrolase</keyword>
<dbReference type="OrthoDB" id="9811177at2"/>
<dbReference type="PANTHER" id="PTHR30399:SF1">
    <property type="entry name" value="UTP PYROPHOSPHATASE"/>
    <property type="match status" value="1"/>
</dbReference>
<dbReference type="Proteomes" id="UP000031977">
    <property type="component" value="Unassembled WGS sequence"/>
</dbReference>
<dbReference type="InterPro" id="IPR053136">
    <property type="entry name" value="UTP_pyrophosphatase-like"/>
</dbReference>
<dbReference type="InterPro" id="IPR002725">
    <property type="entry name" value="YgjP-like_metallopeptidase"/>
</dbReference>
<protein>
    <submittedName>
        <fullName evidence="2">Metal-dependent hydrolase</fullName>
    </submittedName>
</protein>
<feature type="domain" description="YgjP-like metallopeptidase" evidence="1">
    <location>
        <begin position="30"/>
        <end position="232"/>
    </location>
</feature>
<sequence>MATTDSFEVTIAGIELTVNRKAITNIHLSVLPPNGAVRLSVPVATSDQAIRLAVINKLAWIKQQQADFASQRRQSVREMISGESHYLWGQRYLLRVVEAPGKHHVAVKSNRIELGVASKTTTENRLKLLNEFYRSEIKASLSTLLPLWQEKLGVEANDVGIKKMKTKWGSCNSTDKRIWLNLELAKKPPECLEFILVHELTHLLERHHNDRFRALMDEHLQDWRERRSLLNSLPLAYEDWSY</sequence>